<dbReference type="CDD" id="cd01647">
    <property type="entry name" value="RT_LTR"/>
    <property type="match status" value="1"/>
</dbReference>
<evidence type="ECO:0000259" key="9">
    <source>
        <dbReference type="Pfam" id="PF17919"/>
    </source>
</evidence>
<accession>A0A5A7VAX4</accession>
<keyword evidence="2" id="KW-0808">Transferase</keyword>
<evidence type="ECO:0000256" key="7">
    <source>
        <dbReference type="ARBA" id="ARBA00022918"/>
    </source>
</evidence>
<dbReference type="GO" id="GO:0004519">
    <property type="term" value="F:endonuclease activity"/>
    <property type="evidence" value="ECO:0007669"/>
    <property type="project" value="UniProtKB-KW"/>
</dbReference>
<dbReference type="InterPro" id="IPR043128">
    <property type="entry name" value="Rev_trsase/Diguanyl_cyclase"/>
</dbReference>
<gene>
    <name evidence="10" type="ORF">E6C27_scaffold1343G00210</name>
</gene>
<dbReference type="Gene3D" id="3.30.70.270">
    <property type="match status" value="2"/>
</dbReference>
<dbReference type="PANTHER" id="PTHR24559">
    <property type="entry name" value="TRANSPOSON TY3-I GAG-POL POLYPROTEIN"/>
    <property type="match status" value="1"/>
</dbReference>
<dbReference type="GO" id="GO:0008233">
    <property type="term" value="F:peptidase activity"/>
    <property type="evidence" value="ECO:0007669"/>
    <property type="project" value="UniProtKB-KW"/>
</dbReference>
<dbReference type="AlphaFoldDB" id="A0A5A7VAX4"/>
<keyword evidence="4" id="KW-0540">Nuclease</keyword>
<keyword evidence="7" id="KW-0695">RNA-directed DNA polymerase</keyword>
<evidence type="ECO:0000256" key="3">
    <source>
        <dbReference type="ARBA" id="ARBA00022695"/>
    </source>
</evidence>
<dbReference type="InterPro" id="IPR053134">
    <property type="entry name" value="RNA-dir_DNA_polymerase"/>
</dbReference>
<dbReference type="GO" id="GO:0006508">
    <property type="term" value="P:proteolysis"/>
    <property type="evidence" value="ECO:0007669"/>
    <property type="project" value="UniProtKB-KW"/>
</dbReference>
<dbReference type="Gene3D" id="3.10.20.370">
    <property type="match status" value="1"/>
</dbReference>
<dbReference type="Pfam" id="PF08284">
    <property type="entry name" value="RVP_2"/>
    <property type="match status" value="1"/>
</dbReference>
<evidence type="ECO:0000313" key="10">
    <source>
        <dbReference type="EMBL" id="KAA0065323.1"/>
    </source>
</evidence>
<feature type="domain" description="Reverse transcriptase" evidence="8">
    <location>
        <begin position="337"/>
        <end position="486"/>
    </location>
</feature>
<keyword evidence="1" id="KW-0645">Protease</keyword>
<name>A0A5A7VAX4_CUCMM</name>
<sequence length="613" mass="69855">MTLRQIGANLKKLKCWFSQAKIPIHGYSKLKGKILRIKQETTVEEYRNLFDKLVASLSEVQEDVVEDTFMNGLLPWIRAEVAFCCPKGLSEMISNANEVKKETNYRRLPDAEFQARKEKGLYFRCNEKYSADHKCKMKELRELRMFVVAGENEEYEIIEEKEPAVKELTSLEVKETNQAVIELSINSVVRLNDPGTMKETTHYAVILGSGTATQGKGVCESVEIQLVDLKVTEDFLPLELGGVDVILGMQWLHSLGVTIVDWKNLTFSFTCNGKSVCINGDPSLTKTRISLKNMLKTWDNQDEGYLIECRAIEVKEVRKQQIVEKQESPWATTTKEENYRAINNVTIPDKFPIPVVEELFDELNGASLFSKIDLKSGYHQIRMVEKDIPKSAFRTHEGHYEFLVMPFRLTNAPATFQALMNTVFKPYLMKFVFVFFDDILVYSKNEDDHIVHLGKVLSSLREHSLYANKKMCSFAQLKVEYLGQIISGKGVEVDPVKIRSIADWPTPTNLLKKGGFTWNKEAEESFEQLKGVMISLPVLALPNFEQPFEIEMDASGVGVGAVLTQMNKPIAFYSHTLAMRDRAKPVYERKLMAVVLVVQCWCPYLLGTKFVVN</sequence>
<dbReference type="InterPro" id="IPR000477">
    <property type="entry name" value="RT_dom"/>
</dbReference>
<dbReference type="OrthoDB" id="2013610at2759"/>
<proteinExistence type="predicted"/>
<comment type="caution">
    <text evidence="10">The sequence shown here is derived from an EMBL/GenBank/DDBJ whole genome shotgun (WGS) entry which is preliminary data.</text>
</comment>
<dbReference type="InterPro" id="IPR021109">
    <property type="entry name" value="Peptidase_aspartic_dom_sf"/>
</dbReference>
<evidence type="ECO:0000256" key="5">
    <source>
        <dbReference type="ARBA" id="ARBA00022759"/>
    </source>
</evidence>
<evidence type="ECO:0000259" key="8">
    <source>
        <dbReference type="Pfam" id="PF00078"/>
    </source>
</evidence>
<dbReference type="EMBL" id="SSTE01001686">
    <property type="protein sequence ID" value="KAA0065323.1"/>
    <property type="molecule type" value="Genomic_DNA"/>
</dbReference>
<protein>
    <submittedName>
        <fullName evidence="10">Transposon Ty3-G Gag-Pol polyprotein</fullName>
    </submittedName>
</protein>
<keyword evidence="6" id="KW-0378">Hydrolase</keyword>
<evidence type="ECO:0000313" key="11">
    <source>
        <dbReference type="Proteomes" id="UP000321393"/>
    </source>
</evidence>
<dbReference type="Pfam" id="PF17919">
    <property type="entry name" value="RT_RNaseH_2"/>
    <property type="match status" value="1"/>
</dbReference>
<dbReference type="FunFam" id="3.10.10.10:FF:000007">
    <property type="entry name" value="Retrovirus-related Pol polyprotein from transposon 17.6-like Protein"/>
    <property type="match status" value="1"/>
</dbReference>
<keyword evidence="5" id="KW-0255">Endonuclease</keyword>
<reference evidence="10 11" key="1">
    <citation type="submission" date="2019-08" db="EMBL/GenBank/DDBJ databases">
        <title>Draft genome sequences of two oriental melons (Cucumis melo L. var makuwa).</title>
        <authorList>
            <person name="Kwon S.-Y."/>
        </authorList>
    </citation>
    <scope>NUCLEOTIDE SEQUENCE [LARGE SCALE GENOMIC DNA]</scope>
    <source>
        <strain evidence="11">cv. SW 3</strain>
        <tissue evidence="10">Leaf</tissue>
    </source>
</reference>
<organism evidence="10 11">
    <name type="scientific">Cucumis melo var. makuwa</name>
    <name type="common">Oriental melon</name>
    <dbReference type="NCBI Taxonomy" id="1194695"/>
    <lineage>
        <taxon>Eukaryota</taxon>
        <taxon>Viridiplantae</taxon>
        <taxon>Streptophyta</taxon>
        <taxon>Embryophyta</taxon>
        <taxon>Tracheophyta</taxon>
        <taxon>Spermatophyta</taxon>
        <taxon>Magnoliopsida</taxon>
        <taxon>eudicotyledons</taxon>
        <taxon>Gunneridae</taxon>
        <taxon>Pentapetalae</taxon>
        <taxon>rosids</taxon>
        <taxon>fabids</taxon>
        <taxon>Cucurbitales</taxon>
        <taxon>Cucurbitaceae</taxon>
        <taxon>Benincaseae</taxon>
        <taxon>Cucumis</taxon>
    </lineage>
</organism>
<dbReference type="Gene3D" id="2.40.70.10">
    <property type="entry name" value="Acid Proteases"/>
    <property type="match status" value="1"/>
</dbReference>
<dbReference type="SUPFAM" id="SSF56672">
    <property type="entry name" value="DNA/RNA polymerases"/>
    <property type="match status" value="1"/>
</dbReference>
<dbReference type="Proteomes" id="UP000321393">
    <property type="component" value="Unassembled WGS sequence"/>
</dbReference>
<dbReference type="CDD" id="cd00303">
    <property type="entry name" value="retropepsin_like"/>
    <property type="match status" value="1"/>
</dbReference>
<evidence type="ECO:0000256" key="2">
    <source>
        <dbReference type="ARBA" id="ARBA00022679"/>
    </source>
</evidence>
<evidence type="ECO:0000256" key="4">
    <source>
        <dbReference type="ARBA" id="ARBA00022722"/>
    </source>
</evidence>
<evidence type="ECO:0000256" key="1">
    <source>
        <dbReference type="ARBA" id="ARBA00022670"/>
    </source>
</evidence>
<dbReference type="GO" id="GO:0003964">
    <property type="term" value="F:RNA-directed DNA polymerase activity"/>
    <property type="evidence" value="ECO:0007669"/>
    <property type="project" value="UniProtKB-KW"/>
</dbReference>
<dbReference type="PANTHER" id="PTHR24559:SF450">
    <property type="entry name" value="RNA-DIRECTED DNA POLYMERASE HOMOLOG"/>
    <property type="match status" value="1"/>
</dbReference>
<dbReference type="InterPro" id="IPR043502">
    <property type="entry name" value="DNA/RNA_pol_sf"/>
</dbReference>
<dbReference type="InterPro" id="IPR041577">
    <property type="entry name" value="RT_RNaseH_2"/>
</dbReference>
<dbReference type="Pfam" id="PF00078">
    <property type="entry name" value="RVT_1"/>
    <property type="match status" value="1"/>
</dbReference>
<keyword evidence="3" id="KW-0548">Nucleotidyltransferase</keyword>
<evidence type="ECO:0000256" key="6">
    <source>
        <dbReference type="ARBA" id="ARBA00022801"/>
    </source>
</evidence>
<feature type="domain" description="Reverse transcriptase/retrotransposon-derived protein RNase H-like" evidence="9">
    <location>
        <begin position="518"/>
        <end position="612"/>
    </location>
</feature>
<dbReference type="Gene3D" id="3.10.10.10">
    <property type="entry name" value="HIV Type 1 Reverse Transcriptase, subunit A, domain 1"/>
    <property type="match status" value="1"/>
</dbReference>